<dbReference type="Proteomes" id="UP000188836">
    <property type="component" value="Unassembled WGS sequence"/>
</dbReference>
<evidence type="ECO:0008006" key="4">
    <source>
        <dbReference type="Google" id="ProtNLM"/>
    </source>
</evidence>
<keyword evidence="1" id="KW-0812">Transmembrane</keyword>
<keyword evidence="3" id="KW-1185">Reference proteome</keyword>
<comment type="caution">
    <text evidence="2">The sequence shown here is derived from an EMBL/GenBank/DDBJ whole genome shotgun (WGS) entry which is preliminary data.</text>
</comment>
<feature type="transmembrane region" description="Helical" evidence="1">
    <location>
        <begin position="67"/>
        <end position="86"/>
    </location>
</feature>
<keyword evidence="1" id="KW-1133">Transmembrane helix</keyword>
<organism evidence="2 3">
    <name type="scientific">Nocardia donostiensis</name>
    <dbReference type="NCBI Taxonomy" id="1538463"/>
    <lineage>
        <taxon>Bacteria</taxon>
        <taxon>Bacillati</taxon>
        <taxon>Actinomycetota</taxon>
        <taxon>Actinomycetes</taxon>
        <taxon>Mycobacteriales</taxon>
        <taxon>Nocardiaceae</taxon>
        <taxon>Nocardia</taxon>
    </lineage>
</organism>
<dbReference type="EMBL" id="MUMY01000001">
    <property type="protein sequence ID" value="ONM50788.1"/>
    <property type="molecule type" value="Genomic_DNA"/>
</dbReference>
<name>A0A1V2TMS2_9NOCA</name>
<evidence type="ECO:0000313" key="3">
    <source>
        <dbReference type="Proteomes" id="UP000188836"/>
    </source>
</evidence>
<proteinExistence type="predicted"/>
<sequence length="131" mass="13602">MPGWLVAALGVVIIIVLMVDAVITLIVEVLYLPLYLGSVAFPVSALLAGLANMFLVRGAATVSARPAVLFLPIAAWTLAFLGAASTGPGGDAPLGSDIRTLLLFLFGLVPPLIYLYIQANRVRAEAVAASK</sequence>
<dbReference type="STRING" id="1538463.B0T36_00360"/>
<gene>
    <name evidence="2" type="ORF">B0T46_01825</name>
</gene>
<feature type="transmembrane region" description="Helical" evidence="1">
    <location>
        <begin position="7"/>
        <end position="27"/>
    </location>
</feature>
<evidence type="ECO:0000256" key="1">
    <source>
        <dbReference type="SAM" id="Phobius"/>
    </source>
</evidence>
<evidence type="ECO:0000313" key="2">
    <source>
        <dbReference type="EMBL" id="ONM50788.1"/>
    </source>
</evidence>
<feature type="transmembrane region" description="Helical" evidence="1">
    <location>
        <begin position="33"/>
        <end position="55"/>
    </location>
</feature>
<reference evidence="2 3" key="1">
    <citation type="journal article" date="2016" name="Antonie Van Leeuwenhoek">
        <title>Nocardia donostiensis sp. nov., isolated from human respiratory specimens.</title>
        <authorList>
            <person name="Ercibengoa M."/>
            <person name="Bell M."/>
            <person name="Marimon J.M."/>
            <person name="Humrighouse B."/>
            <person name="Klenk H.P."/>
            <person name="Potter G."/>
            <person name="Perez-Trallero E."/>
        </authorList>
    </citation>
    <scope>NUCLEOTIDE SEQUENCE [LARGE SCALE GENOMIC DNA]</scope>
    <source>
        <strain evidence="2 3">X1655</strain>
    </source>
</reference>
<protein>
    <recommendedName>
        <fullName evidence="4">Facilitated glucose transporter</fullName>
    </recommendedName>
</protein>
<feature type="transmembrane region" description="Helical" evidence="1">
    <location>
        <begin position="98"/>
        <end position="117"/>
    </location>
</feature>
<keyword evidence="1" id="KW-0472">Membrane</keyword>
<accession>A0A1V2TMS2</accession>
<dbReference type="AlphaFoldDB" id="A0A1V2TMS2"/>